<evidence type="ECO:0000313" key="2">
    <source>
        <dbReference type="Proteomes" id="UP000198582"/>
    </source>
</evidence>
<proteinExistence type="predicted"/>
<keyword evidence="2" id="KW-1185">Reference proteome</keyword>
<protein>
    <recommendedName>
        <fullName evidence="3">CDP-Glycerol:Poly(Glycerophosphate) glycerophosphotransferase</fullName>
    </recommendedName>
</protein>
<dbReference type="Proteomes" id="UP000198582">
    <property type="component" value="Unassembled WGS sequence"/>
</dbReference>
<evidence type="ECO:0000313" key="1">
    <source>
        <dbReference type="EMBL" id="SEP49431.1"/>
    </source>
</evidence>
<name>A0A1H8YBP5_9PSEU</name>
<accession>A0A1H8YBP5</accession>
<dbReference type="AlphaFoldDB" id="A0A1H8YBP5"/>
<organism evidence="1 2">
    <name type="scientific">Amycolatopsis saalfeldensis</name>
    <dbReference type="NCBI Taxonomy" id="394193"/>
    <lineage>
        <taxon>Bacteria</taxon>
        <taxon>Bacillati</taxon>
        <taxon>Actinomycetota</taxon>
        <taxon>Actinomycetes</taxon>
        <taxon>Pseudonocardiales</taxon>
        <taxon>Pseudonocardiaceae</taxon>
        <taxon>Amycolatopsis</taxon>
    </lineage>
</organism>
<gene>
    <name evidence="1" type="ORF">SAMN04489732_11349</name>
</gene>
<dbReference type="STRING" id="394193.SAMN04489732_11349"/>
<reference evidence="1 2" key="1">
    <citation type="submission" date="2016-10" db="EMBL/GenBank/DDBJ databases">
        <authorList>
            <person name="de Groot N.N."/>
        </authorList>
    </citation>
    <scope>NUCLEOTIDE SEQUENCE [LARGE SCALE GENOMIC DNA]</scope>
    <source>
        <strain evidence="1 2">DSM 44993</strain>
    </source>
</reference>
<sequence length="532" mass="57095">MPEIRTPPPSFSMDPAYHHWQTFGVERRVLVVARTVTTVTRLLDVLSLFEDDPRVQPFFTFDGSNPAIFSAGLPEFLHSLGTTVVPWAQAVKPGFDLAIAASENDDLAELPSPVLLIPHGIGHQKYYPRTEIVSGLNPSRLRGKRLRLGLSHGNQLRHLDGNAPPTVVIGDPCHDRMLASAHRVPHFRRLLGADSRTHVVLASTWGPDSLVGTDHLVPQRFLAELPLDEYRVSLVLHPGVWSAHSPFQVRAALATAIRGGLTVIPPQHGWQATLLSADCVISDCGSMPLYATAAGVPVIIGSPISDTVVSGSPLAELLTKAPRLVRSDLASQINATIEAGPVPGIAEQAVEYPGKCAEILRPLLYAMLDLTEPARPAVFPPLGDPAPQVQPPTTLRVAVHNEGATLAVTRFPAAVPHTGEPLPGTHVVAHAELSTLADLEGAAVIHRDRTDDFPAWAAETARRRPTARLIAATAPGRCLIRTEDGATTTLAVPPDVDPLAVASAAYWHAVRNLPLTTLRFRLGPHQITAEAD</sequence>
<dbReference type="EMBL" id="FOEF01000013">
    <property type="protein sequence ID" value="SEP49431.1"/>
    <property type="molecule type" value="Genomic_DNA"/>
</dbReference>
<dbReference type="SUPFAM" id="SSF53756">
    <property type="entry name" value="UDP-Glycosyltransferase/glycogen phosphorylase"/>
    <property type="match status" value="1"/>
</dbReference>
<evidence type="ECO:0008006" key="3">
    <source>
        <dbReference type="Google" id="ProtNLM"/>
    </source>
</evidence>